<evidence type="ECO:0000256" key="1">
    <source>
        <dbReference type="SAM" id="MobiDB-lite"/>
    </source>
</evidence>
<sequence length="130" mass="13912">MSFRQLRKIPGLDNIVKDLAEKQNRAQAEDGIEDLTLFRQNRVDTDAITYADTESHAANGDRTDADGISLADVETALAQNRQQFDADGDFFCGSGAVINETDKPSGAFAGGIGNFNEPDQPAVADFSDAG</sequence>
<organism evidence="2">
    <name type="scientific">Nitrososphaera viennensis</name>
    <dbReference type="NCBI Taxonomy" id="1034015"/>
    <lineage>
        <taxon>Archaea</taxon>
        <taxon>Nitrososphaerota</taxon>
        <taxon>Nitrososphaeria</taxon>
        <taxon>Nitrososphaerales</taxon>
        <taxon>Nitrososphaeraceae</taxon>
        <taxon>Nitrososphaera</taxon>
    </lineage>
</organism>
<dbReference type="EMBL" id="CP103305">
    <property type="protein sequence ID" value="UVS68862.1"/>
    <property type="molecule type" value="Genomic_DNA"/>
</dbReference>
<evidence type="ECO:0000313" key="2">
    <source>
        <dbReference type="EMBL" id="UVS68862.1"/>
    </source>
</evidence>
<feature type="region of interest" description="Disordered" evidence="1">
    <location>
        <begin position="106"/>
        <end position="130"/>
    </location>
</feature>
<accession>A0A977IDN7</accession>
<reference evidence="2" key="1">
    <citation type="submission" date="2022-08" db="EMBL/GenBank/DDBJ databases">
        <title>Dynamic responses of ammonia-oxidizing microbial communities induced by reactive oxygen species (ROS) in fluctuating redox aquifers.</title>
        <authorList>
            <person name="Wang P."/>
            <person name="Wang H."/>
        </authorList>
    </citation>
    <scope>NUCLEOTIDE SEQUENCE</scope>
    <source>
        <strain evidence="2">PLX03</strain>
    </source>
</reference>
<dbReference type="RefSeq" id="WP_144239735.1">
    <property type="nucleotide sequence ID" value="NZ_CP103305.1"/>
</dbReference>
<proteinExistence type="predicted"/>
<dbReference type="GeneID" id="74947924"/>
<protein>
    <submittedName>
        <fullName evidence="2">Uncharacterized protein</fullName>
    </submittedName>
</protein>
<dbReference type="AlphaFoldDB" id="A0A977IDN7"/>
<name>A0A977IDN7_9ARCH</name>
<dbReference type="Proteomes" id="UP001059771">
    <property type="component" value="Chromosome"/>
</dbReference>
<gene>
    <name evidence="2" type="ORF">NWT39_13255</name>
</gene>